<accession>A0AAP0Q034</accession>
<proteinExistence type="predicted"/>
<gene>
    <name evidence="2" type="ORF">Syun_007210</name>
</gene>
<dbReference type="EMBL" id="JBBNAF010000003">
    <property type="protein sequence ID" value="KAK9160869.1"/>
    <property type="molecule type" value="Genomic_DNA"/>
</dbReference>
<name>A0AAP0Q034_9MAGN</name>
<protein>
    <submittedName>
        <fullName evidence="2">Uncharacterized protein</fullName>
    </submittedName>
</protein>
<evidence type="ECO:0000313" key="3">
    <source>
        <dbReference type="Proteomes" id="UP001420932"/>
    </source>
</evidence>
<keyword evidence="1" id="KW-0812">Transmembrane</keyword>
<reference evidence="2 3" key="1">
    <citation type="submission" date="2024-01" db="EMBL/GenBank/DDBJ databases">
        <title>Genome assemblies of Stephania.</title>
        <authorList>
            <person name="Yang L."/>
        </authorList>
    </citation>
    <scope>NUCLEOTIDE SEQUENCE [LARGE SCALE GENOMIC DNA]</scope>
    <source>
        <strain evidence="2">YNDBR</strain>
        <tissue evidence="2">Leaf</tissue>
    </source>
</reference>
<dbReference type="Proteomes" id="UP001420932">
    <property type="component" value="Unassembled WGS sequence"/>
</dbReference>
<comment type="caution">
    <text evidence="2">The sequence shown here is derived from an EMBL/GenBank/DDBJ whole genome shotgun (WGS) entry which is preliminary data.</text>
</comment>
<sequence length="85" mass="9833">MSVVVFMLLLLLGFGAFPFWTTVFPLSELYFSSNRLYSSIKYTLKALMVWFCEVYLASVILMETVFLYCIIDIKVLKKSMNLIAP</sequence>
<keyword evidence="3" id="KW-1185">Reference proteome</keyword>
<dbReference type="AlphaFoldDB" id="A0AAP0Q034"/>
<keyword evidence="1" id="KW-0472">Membrane</keyword>
<evidence type="ECO:0000256" key="1">
    <source>
        <dbReference type="SAM" id="Phobius"/>
    </source>
</evidence>
<keyword evidence="1" id="KW-1133">Transmembrane helix</keyword>
<organism evidence="2 3">
    <name type="scientific">Stephania yunnanensis</name>
    <dbReference type="NCBI Taxonomy" id="152371"/>
    <lineage>
        <taxon>Eukaryota</taxon>
        <taxon>Viridiplantae</taxon>
        <taxon>Streptophyta</taxon>
        <taxon>Embryophyta</taxon>
        <taxon>Tracheophyta</taxon>
        <taxon>Spermatophyta</taxon>
        <taxon>Magnoliopsida</taxon>
        <taxon>Ranunculales</taxon>
        <taxon>Menispermaceae</taxon>
        <taxon>Menispermoideae</taxon>
        <taxon>Cissampelideae</taxon>
        <taxon>Stephania</taxon>
    </lineage>
</organism>
<evidence type="ECO:0000313" key="2">
    <source>
        <dbReference type="EMBL" id="KAK9160869.1"/>
    </source>
</evidence>
<feature type="transmembrane region" description="Helical" evidence="1">
    <location>
        <begin position="42"/>
        <end position="71"/>
    </location>
</feature>